<name>A0ABQ2DPE6_9MICC</name>
<dbReference type="PROSITE" id="PS50967">
    <property type="entry name" value="HRDC"/>
    <property type="match status" value="1"/>
</dbReference>
<dbReference type="Gene3D" id="3.30.420.10">
    <property type="entry name" value="Ribonuclease H-like superfamily/Ribonuclease H"/>
    <property type="match status" value="1"/>
</dbReference>
<evidence type="ECO:0000313" key="4">
    <source>
        <dbReference type="Proteomes" id="UP000606115"/>
    </source>
</evidence>
<dbReference type="InterPro" id="IPR012337">
    <property type="entry name" value="RNaseH-like_sf"/>
</dbReference>
<dbReference type="InterPro" id="IPR010997">
    <property type="entry name" value="HRDC-like_sf"/>
</dbReference>
<dbReference type="Pfam" id="PF01612">
    <property type="entry name" value="DNA_pol_A_exo1"/>
    <property type="match status" value="1"/>
</dbReference>
<dbReference type="InterPro" id="IPR002562">
    <property type="entry name" value="3'-5'_exonuclease_dom"/>
</dbReference>
<dbReference type="SMART" id="SM00474">
    <property type="entry name" value="35EXOc"/>
    <property type="match status" value="1"/>
</dbReference>
<feature type="domain" description="HRDC" evidence="2">
    <location>
        <begin position="229"/>
        <end position="309"/>
    </location>
</feature>
<evidence type="ECO:0000313" key="3">
    <source>
        <dbReference type="EMBL" id="GGJ63189.1"/>
    </source>
</evidence>
<gene>
    <name evidence="3" type="ORF">GCM10007173_22590</name>
</gene>
<comment type="caution">
    <text evidence="3">The sequence shown here is derived from an EMBL/GenBank/DDBJ whole genome shotgun (WGS) entry which is preliminary data.</text>
</comment>
<dbReference type="RefSeq" id="WP_188685779.1">
    <property type="nucleotide sequence ID" value="NZ_BMKX01000005.1"/>
</dbReference>
<dbReference type="SUPFAM" id="SSF47819">
    <property type="entry name" value="HRDC-like"/>
    <property type="match status" value="1"/>
</dbReference>
<proteinExistence type="predicted"/>
<protein>
    <submittedName>
        <fullName evidence="3">Ribonuclease D</fullName>
    </submittedName>
</protein>
<accession>A0ABQ2DPE6</accession>
<feature type="compositionally biased region" description="Polar residues" evidence="1">
    <location>
        <begin position="1"/>
        <end position="15"/>
    </location>
</feature>
<dbReference type="InterPro" id="IPR041605">
    <property type="entry name" value="Exo_C"/>
</dbReference>
<dbReference type="Proteomes" id="UP000606115">
    <property type="component" value="Unassembled WGS sequence"/>
</dbReference>
<sequence>MTTSDPAADQQTLTPLTAPRDGIPEVINTPAALNRAIRALRAGTGDLAVDTERSSGFRYGRRAFLIQIRREGASTWLIDPESIESLDPLVDFMNELPWILHAATQDLPCLHDEGLAPTGLFDTELAGRLAGFPRVALGTMVGELLGLQLAKEHSAVDWATRPLPESWLNYAALDVEVLFELREEISQILEEQGKLEFAAQEFEYVRHLPDPVAPPEAWRKLSGIHKIKNRRNLSVARELWQSRESLAESRDVAPGRLLPDSAIMAAVDHRPNSVPTLLQIPGFHGRSAKRDAPRWLDAMQRGRNNPDLPELRSGVQDLPNARIWGEKNPQAALRLTAAREVLTEISEHWNIPGENLLTPKFLRALCWNPPASLSIGTVDSALEELGARPWQRELLSAKLADALRG</sequence>
<dbReference type="Pfam" id="PF00570">
    <property type="entry name" value="HRDC"/>
    <property type="match status" value="1"/>
</dbReference>
<keyword evidence="4" id="KW-1185">Reference proteome</keyword>
<dbReference type="GeneID" id="303304616"/>
<dbReference type="CDD" id="cd06142">
    <property type="entry name" value="RNaseD_exo"/>
    <property type="match status" value="1"/>
</dbReference>
<dbReference type="Gene3D" id="1.10.150.80">
    <property type="entry name" value="HRDC domain"/>
    <property type="match status" value="2"/>
</dbReference>
<dbReference type="SMART" id="SM00341">
    <property type="entry name" value="HRDC"/>
    <property type="match status" value="1"/>
</dbReference>
<dbReference type="InterPro" id="IPR051086">
    <property type="entry name" value="RNase_D-like"/>
</dbReference>
<dbReference type="PANTHER" id="PTHR47649">
    <property type="entry name" value="RIBONUCLEASE D"/>
    <property type="match status" value="1"/>
</dbReference>
<dbReference type="PANTHER" id="PTHR47649:SF1">
    <property type="entry name" value="RIBONUCLEASE D"/>
    <property type="match status" value="1"/>
</dbReference>
<dbReference type="InterPro" id="IPR036397">
    <property type="entry name" value="RNaseH_sf"/>
</dbReference>
<reference evidence="4" key="1">
    <citation type="journal article" date="2019" name="Int. J. Syst. Evol. Microbiol.">
        <title>The Global Catalogue of Microorganisms (GCM) 10K type strain sequencing project: providing services to taxonomists for standard genome sequencing and annotation.</title>
        <authorList>
            <consortium name="The Broad Institute Genomics Platform"/>
            <consortium name="The Broad Institute Genome Sequencing Center for Infectious Disease"/>
            <person name="Wu L."/>
            <person name="Ma J."/>
        </authorList>
    </citation>
    <scope>NUCLEOTIDE SEQUENCE [LARGE SCALE GENOMIC DNA]</scope>
    <source>
        <strain evidence="4">CGMCC 1.3685</strain>
    </source>
</reference>
<organism evidence="3 4">
    <name type="scientific">Glutamicibacter ardleyensis</name>
    <dbReference type="NCBI Taxonomy" id="225894"/>
    <lineage>
        <taxon>Bacteria</taxon>
        <taxon>Bacillati</taxon>
        <taxon>Actinomycetota</taxon>
        <taxon>Actinomycetes</taxon>
        <taxon>Micrococcales</taxon>
        <taxon>Micrococcaceae</taxon>
        <taxon>Glutamicibacter</taxon>
    </lineage>
</organism>
<dbReference type="InterPro" id="IPR044876">
    <property type="entry name" value="HRDC_dom_sf"/>
</dbReference>
<evidence type="ECO:0000256" key="1">
    <source>
        <dbReference type="SAM" id="MobiDB-lite"/>
    </source>
</evidence>
<dbReference type="InterPro" id="IPR002121">
    <property type="entry name" value="HRDC_dom"/>
</dbReference>
<evidence type="ECO:0000259" key="2">
    <source>
        <dbReference type="PROSITE" id="PS50967"/>
    </source>
</evidence>
<feature type="region of interest" description="Disordered" evidence="1">
    <location>
        <begin position="1"/>
        <end position="22"/>
    </location>
</feature>
<dbReference type="Pfam" id="PF18305">
    <property type="entry name" value="DNA_pol_A_exoN"/>
    <property type="match status" value="1"/>
</dbReference>
<dbReference type="EMBL" id="BMKX01000005">
    <property type="protein sequence ID" value="GGJ63189.1"/>
    <property type="molecule type" value="Genomic_DNA"/>
</dbReference>
<dbReference type="SUPFAM" id="SSF53098">
    <property type="entry name" value="Ribonuclease H-like"/>
    <property type="match status" value="1"/>
</dbReference>